<evidence type="ECO:0000256" key="7">
    <source>
        <dbReference type="SAM" id="MobiDB-lite"/>
    </source>
</evidence>
<keyword evidence="5 8" id="KW-1133">Transmembrane helix</keyword>
<evidence type="ECO:0000256" key="2">
    <source>
        <dbReference type="ARBA" id="ARBA00010593"/>
    </source>
</evidence>
<name>A0AAE0FW99_9CHLO</name>
<evidence type="ECO:0000256" key="6">
    <source>
        <dbReference type="ARBA" id="ARBA00023136"/>
    </source>
</evidence>
<dbReference type="GO" id="GO:0016020">
    <property type="term" value="C:membrane"/>
    <property type="evidence" value="ECO:0007669"/>
    <property type="project" value="UniProtKB-SubCell"/>
</dbReference>
<dbReference type="InterPro" id="IPR004841">
    <property type="entry name" value="AA-permease/SLC12A_dom"/>
</dbReference>
<feature type="transmembrane region" description="Helical" evidence="8">
    <location>
        <begin position="353"/>
        <end position="374"/>
    </location>
</feature>
<feature type="transmembrane region" description="Helical" evidence="8">
    <location>
        <begin position="448"/>
        <end position="472"/>
    </location>
</feature>
<protein>
    <submittedName>
        <fullName evidence="10">Protein ccc1</fullName>
    </submittedName>
</protein>
<gene>
    <name evidence="10" type="ORF">CYMTET_24231</name>
</gene>
<dbReference type="Pfam" id="PF00324">
    <property type="entry name" value="AA_permease"/>
    <property type="match status" value="1"/>
</dbReference>
<feature type="transmembrane region" description="Helical" evidence="8">
    <location>
        <begin position="295"/>
        <end position="315"/>
    </location>
</feature>
<keyword evidence="6 8" id="KW-0472">Membrane</keyword>
<comment type="caution">
    <text evidence="10">The sequence shown here is derived from an EMBL/GenBank/DDBJ whole genome shotgun (WGS) entry which is preliminary data.</text>
</comment>
<accession>A0AAE0FW99</accession>
<feature type="transmembrane region" description="Helical" evidence="8">
    <location>
        <begin position="231"/>
        <end position="254"/>
    </location>
</feature>
<evidence type="ECO:0000259" key="9">
    <source>
        <dbReference type="Pfam" id="PF00324"/>
    </source>
</evidence>
<evidence type="ECO:0000313" key="10">
    <source>
        <dbReference type="EMBL" id="KAK3267202.1"/>
    </source>
</evidence>
<keyword evidence="11" id="KW-1185">Reference proteome</keyword>
<feature type="region of interest" description="Disordered" evidence="7">
    <location>
        <begin position="1"/>
        <end position="121"/>
    </location>
</feature>
<feature type="region of interest" description="Disordered" evidence="7">
    <location>
        <begin position="166"/>
        <end position="193"/>
    </location>
</feature>
<dbReference type="InterPro" id="IPR004842">
    <property type="entry name" value="SLC12A_fam"/>
</dbReference>
<feature type="transmembrane region" description="Helical" evidence="8">
    <location>
        <begin position="266"/>
        <end position="288"/>
    </location>
</feature>
<organism evidence="10 11">
    <name type="scientific">Cymbomonas tetramitiformis</name>
    <dbReference type="NCBI Taxonomy" id="36881"/>
    <lineage>
        <taxon>Eukaryota</taxon>
        <taxon>Viridiplantae</taxon>
        <taxon>Chlorophyta</taxon>
        <taxon>Pyramimonadophyceae</taxon>
        <taxon>Pyramimonadales</taxon>
        <taxon>Pyramimonadaceae</taxon>
        <taxon>Cymbomonas</taxon>
    </lineage>
</organism>
<comment type="subcellular location">
    <subcellularLocation>
        <location evidence="1">Membrane</location>
        <topology evidence="1">Multi-pass membrane protein</topology>
    </subcellularLocation>
</comment>
<reference evidence="10 11" key="1">
    <citation type="journal article" date="2015" name="Genome Biol. Evol.">
        <title>Comparative Genomics of a Bacterivorous Green Alga Reveals Evolutionary Causalities and Consequences of Phago-Mixotrophic Mode of Nutrition.</title>
        <authorList>
            <person name="Burns J.A."/>
            <person name="Paasch A."/>
            <person name="Narechania A."/>
            <person name="Kim E."/>
        </authorList>
    </citation>
    <scope>NUCLEOTIDE SEQUENCE [LARGE SCALE GENOMIC DNA]</scope>
    <source>
        <strain evidence="10 11">PLY_AMNH</strain>
    </source>
</reference>
<evidence type="ECO:0000256" key="1">
    <source>
        <dbReference type="ARBA" id="ARBA00004141"/>
    </source>
</evidence>
<feature type="transmembrane region" description="Helical" evidence="8">
    <location>
        <begin position="198"/>
        <end position="219"/>
    </location>
</feature>
<feature type="transmembrane region" description="Helical" evidence="8">
    <location>
        <begin position="327"/>
        <end position="346"/>
    </location>
</feature>
<sequence length="764" mass="82663">METPAAAVQSTSSGEAPQAPPGNSREAEQNGRVILEAHPPTNNQDATRAPSKDVVEQARANLPGSNFNIARPPPSVGVDTFDKNEPTTPPTPTEQIRSSRGSFDEPNDWAPRSPIKRSARTKLTERELRFELFHSGRSTEERVSATAMRSMRAADQGLTGVQDRYGVTDQQASTAEDPNLSGTTRSEEEEEKGEAAKLGTVAGVFLPCLQNILGIILFIRLSWIVGQAGIGLSVGIVTMCCCSTFLTGLSLSAIATNGQMKGGGPYFLIGRALGPEVGVSIGLCFYLATTTAASMYILGAVETIYSVLPQLMIYGKESSAALDIRDMQILGTIILSLLAAMVLGGVKHISRVAPFFLVPVLLSVLFIQIGIYLAPSDSAPSGITGLKYSTVRDNFEPEFTNTDAQGNPTADGEMEWSFQALLALFYPSVTGIMAGSNRSASLRDPQSSIPVGTLSAIAVTSTLYMLSVVLYGSVATRDYLLTERLMSAKVSWPAEEVVSLGITLSTLGAGLQSMVGAPRLVAAIANDGILPFLEPLRVAEGQEPTKALFVTATITLCGVLVGNLDLITPIITMFFLLCYMGVNLSCLMLSLINAPSWRPRWRYYHWTLSLLGLLLCLTIMFLISWIFSIIALSLAFLMYHYVSEHGNSDNWGDGIKTLRLNLAIKTLQGLDHNVHPKNWCLLCARQRPTTVRVVSSCSMQSTVGARRLVDLCDEHESIQYEDTPNANAKTCQADACKRPRRPMIPQERNKYSKPLLQNAGILLD</sequence>
<dbReference type="EMBL" id="LGRX02012559">
    <property type="protein sequence ID" value="KAK3267202.1"/>
    <property type="molecule type" value="Genomic_DNA"/>
</dbReference>
<evidence type="ECO:0000256" key="8">
    <source>
        <dbReference type="SAM" id="Phobius"/>
    </source>
</evidence>
<evidence type="ECO:0000256" key="3">
    <source>
        <dbReference type="ARBA" id="ARBA00022448"/>
    </source>
</evidence>
<dbReference type="GO" id="GO:0015377">
    <property type="term" value="F:chloride:monoatomic cation symporter activity"/>
    <property type="evidence" value="ECO:0007669"/>
    <property type="project" value="InterPro"/>
</dbReference>
<feature type="domain" description="Amino acid permease/ SLC12A" evidence="9">
    <location>
        <begin position="203"/>
        <end position="680"/>
    </location>
</feature>
<evidence type="ECO:0000313" key="11">
    <source>
        <dbReference type="Proteomes" id="UP001190700"/>
    </source>
</evidence>
<evidence type="ECO:0000256" key="4">
    <source>
        <dbReference type="ARBA" id="ARBA00022692"/>
    </source>
</evidence>
<dbReference type="PANTHER" id="PTHR11827:SF100">
    <property type="entry name" value="CATION-CHLORIDE COTRANSPORTER 1"/>
    <property type="match status" value="1"/>
</dbReference>
<dbReference type="Gene3D" id="1.20.1740.10">
    <property type="entry name" value="Amino acid/polyamine transporter I"/>
    <property type="match status" value="1"/>
</dbReference>
<evidence type="ECO:0000256" key="5">
    <source>
        <dbReference type="ARBA" id="ARBA00022989"/>
    </source>
</evidence>
<dbReference type="FunFam" id="1.20.1740.10:FF:000013">
    <property type="entry name" value="Solute carrier family 12 member"/>
    <property type="match status" value="1"/>
</dbReference>
<comment type="similarity">
    <text evidence="2">Belongs to the SLC12A transporter family.</text>
</comment>
<feature type="transmembrane region" description="Helical" evidence="8">
    <location>
        <begin position="547"/>
        <end position="564"/>
    </location>
</feature>
<dbReference type="PANTHER" id="PTHR11827">
    <property type="entry name" value="SOLUTE CARRIER FAMILY 12, CATION COTRANSPORTERS"/>
    <property type="match status" value="1"/>
</dbReference>
<dbReference type="Proteomes" id="UP001190700">
    <property type="component" value="Unassembled WGS sequence"/>
</dbReference>
<dbReference type="AlphaFoldDB" id="A0AAE0FW99"/>
<proteinExistence type="inferred from homology"/>
<feature type="transmembrane region" description="Helical" evidence="8">
    <location>
        <begin position="570"/>
        <end position="594"/>
    </location>
</feature>
<keyword evidence="3" id="KW-0813">Transport</keyword>
<keyword evidence="4 8" id="KW-0812">Transmembrane</keyword>
<feature type="transmembrane region" description="Helical" evidence="8">
    <location>
        <begin position="606"/>
        <end position="639"/>
    </location>
</feature>